<evidence type="ECO:0000313" key="9">
    <source>
        <dbReference type="EMBL" id="ETV71821.1"/>
    </source>
</evidence>
<feature type="domain" description="DDE Tnp4" evidence="8">
    <location>
        <begin position="337"/>
        <end position="496"/>
    </location>
</feature>
<evidence type="ECO:0000256" key="2">
    <source>
        <dbReference type="ARBA" id="ARBA00004123"/>
    </source>
</evidence>
<dbReference type="InterPro" id="IPR045249">
    <property type="entry name" value="HARBI1-like"/>
</dbReference>
<dbReference type="GO" id="GO:0004518">
    <property type="term" value="F:nuclease activity"/>
    <property type="evidence" value="ECO:0007669"/>
    <property type="project" value="UniProtKB-KW"/>
</dbReference>
<evidence type="ECO:0000256" key="1">
    <source>
        <dbReference type="ARBA" id="ARBA00001968"/>
    </source>
</evidence>
<comment type="cofactor">
    <cofactor evidence="1">
        <name>a divalent metal cation</name>
        <dbReference type="ChEBI" id="CHEBI:60240"/>
    </cofactor>
</comment>
<sequence length="554" mass="60604">MVRFSERQLILSELHEVMIILSLSNLHGHCISATSGGLPCPLAGHGGPHITLLGDTAGGNHGGLLVSGFGSGPCGGPFGGDPSGAGYCGSDGGPCVCDGCPCDGCSGDPCGVPPSGGPPRDAHSLGGPFGLCPYGGADGAPKIYEVPNGFMNGSTAETSGSAIDEVPYCGCLCTSFVSANQLVCQLFHALVNSRYLSNRLYNVPKRKSPVDFICGLDDKRFKQEVRLPRHMFYFLVEQIRHDGVFQSKSNNFQAAVEDQLIVFLSKLGRYGNGGCVGVLARYFGVSEGCVQSYFIRCMVAILSLEKCVVYWPNDDDRRQISRRVHLNSRFQNSAGFVDETLFPVYAKPSKDGEDYYSRKGYYGMAGMIVCDDQRRITYLDLGWPGCANDKRVWNNCNLALNSTKYFNPNEYLMSDNGYTNQQHIMAAYTRTRGSGLTEQQMLFNKLVAKCRYVNEHCIGLLKGRFQSLRGMRVDLSTSRGAKIMMLTIRCAAILHNLLLQDLDDNWDTELHDYDATADGDDVYQNSNALANTVSPASLRDMYARHFWSESVGDM</sequence>
<dbReference type="PANTHER" id="PTHR22930:SF85">
    <property type="entry name" value="GH03217P-RELATED"/>
    <property type="match status" value="1"/>
</dbReference>
<dbReference type="GO" id="GO:0046872">
    <property type="term" value="F:metal ion binding"/>
    <property type="evidence" value="ECO:0007669"/>
    <property type="project" value="UniProtKB-KW"/>
</dbReference>
<dbReference type="EMBL" id="KI913157">
    <property type="protein sequence ID" value="ETV71821.1"/>
    <property type="molecule type" value="Genomic_DNA"/>
</dbReference>
<evidence type="ECO:0000256" key="7">
    <source>
        <dbReference type="ARBA" id="ARBA00023242"/>
    </source>
</evidence>
<dbReference type="STRING" id="112090.W4FXX6"/>
<dbReference type="PANTHER" id="PTHR22930">
    <property type="match status" value="1"/>
</dbReference>
<keyword evidence="5" id="KW-0479">Metal-binding</keyword>
<dbReference type="RefSeq" id="XP_009838670.1">
    <property type="nucleotide sequence ID" value="XM_009840368.1"/>
</dbReference>
<dbReference type="VEuPathDB" id="FungiDB:H257_12963"/>
<organism evidence="9">
    <name type="scientific">Aphanomyces astaci</name>
    <name type="common">Crayfish plague agent</name>
    <dbReference type="NCBI Taxonomy" id="112090"/>
    <lineage>
        <taxon>Eukaryota</taxon>
        <taxon>Sar</taxon>
        <taxon>Stramenopiles</taxon>
        <taxon>Oomycota</taxon>
        <taxon>Saprolegniomycetes</taxon>
        <taxon>Saprolegniales</taxon>
        <taxon>Verrucalvaceae</taxon>
        <taxon>Aphanomyces</taxon>
    </lineage>
</organism>
<evidence type="ECO:0000259" key="8">
    <source>
        <dbReference type="Pfam" id="PF13359"/>
    </source>
</evidence>
<keyword evidence="7" id="KW-0539">Nucleus</keyword>
<dbReference type="GO" id="GO:0016787">
    <property type="term" value="F:hydrolase activity"/>
    <property type="evidence" value="ECO:0007669"/>
    <property type="project" value="UniProtKB-KW"/>
</dbReference>
<keyword evidence="6" id="KW-0378">Hydrolase</keyword>
<evidence type="ECO:0000256" key="4">
    <source>
        <dbReference type="ARBA" id="ARBA00022722"/>
    </source>
</evidence>
<dbReference type="GeneID" id="20814959"/>
<evidence type="ECO:0000256" key="5">
    <source>
        <dbReference type="ARBA" id="ARBA00022723"/>
    </source>
</evidence>
<evidence type="ECO:0000256" key="3">
    <source>
        <dbReference type="ARBA" id="ARBA00006958"/>
    </source>
</evidence>
<dbReference type="AlphaFoldDB" id="W4FXX6"/>
<dbReference type="OrthoDB" id="79099at2759"/>
<evidence type="ECO:0000256" key="6">
    <source>
        <dbReference type="ARBA" id="ARBA00022801"/>
    </source>
</evidence>
<dbReference type="InterPro" id="IPR027806">
    <property type="entry name" value="HARBI1_dom"/>
</dbReference>
<comment type="similarity">
    <text evidence="3">Belongs to the HARBI1 family.</text>
</comment>
<name>W4FXX6_APHAT</name>
<protein>
    <recommendedName>
        <fullName evidence="8">DDE Tnp4 domain-containing protein</fullName>
    </recommendedName>
</protein>
<accession>W4FXX6</accession>
<comment type="subcellular location">
    <subcellularLocation>
        <location evidence="2">Nucleus</location>
    </subcellularLocation>
</comment>
<keyword evidence="4" id="KW-0540">Nuclease</keyword>
<reference evidence="9" key="1">
    <citation type="submission" date="2013-12" db="EMBL/GenBank/DDBJ databases">
        <title>The Genome Sequence of Aphanomyces astaci APO3.</title>
        <authorList>
            <consortium name="The Broad Institute Genomics Platform"/>
            <person name="Russ C."/>
            <person name="Tyler B."/>
            <person name="van West P."/>
            <person name="Dieguez-Uribeondo J."/>
            <person name="Young S.K."/>
            <person name="Zeng Q."/>
            <person name="Gargeya S."/>
            <person name="Fitzgerald M."/>
            <person name="Abouelleil A."/>
            <person name="Alvarado L."/>
            <person name="Chapman S.B."/>
            <person name="Gainer-Dewar J."/>
            <person name="Goldberg J."/>
            <person name="Griggs A."/>
            <person name="Gujja S."/>
            <person name="Hansen M."/>
            <person name="Howarth C."/>
            <person name="Imamovic A."/>
            <person name="Ireland A."/>
            <person name="Larimer J."/>
            <person name="McCowan C."/>
            <person name="Murphy C."/>
            <person name="Pearson M."/>
            <person name="Poon T.W."/>
            <person name="Priest M."/>
            <person name="Roberts A."/>
            <person name="Saif S."/>
            <person name="Shea T."/>
            <person name="Sykes S."/>
            <person name="Wortman J."/>
            <person name="Nusbaum C."/>
            <person name="Birren B."/>
        </authorList>
    </citation>
    <scope>NUCLEOTIDE SEQUENCE [LARGE SCALE GENOMIC DNA]</scope>
    <source>
        <strain evidence="9">APO3</strain>
    </source>
</reference>
<proteinExistence type="inferred from homology"/>
<dbReference type="Pfam" id="PF13359">
    <property type="entry name" value="DDE_Tnp_4"/>
    <property type="match status" value="1"/>
</dbReference>
<gene>
    <name evidence="9" type="ORF">H257_12963</name>
</gene>
<dbReference type="GO" id="GO:0005634">
    <property type="term" value="C:nucleus"/>
    <property type="evidence" value="ECO:0007669"/>
    <property type="project" value="UniProtKB-SubCell"/>
</dbReference>